<dbReference type="GO" id="GO:0008270">
    <property type="term" value="F:zinc ion binding"/>
    <property type="evidence" value="ECO:0007669"/>
    <property type="project" value="InterPro"/>
</dbReference>
<comment type="subcellular location">
    <subcellularLocation>
        <location evidence="1">Nucleus</location>
    </subcellularLocation>
</comment>
<dbReference type="GO" id="GO:0005634">
    <property type="term" value="C:nucleus"/>
    <property type="evidence" value="ECO:0007669"/>
    <property type="project" value="UniProtKB-SubCell"/>
</dbReference>
<dbReference type="CDD" id="cd12148">
    <property type="entry name" value="fungal_TF_MHR"/>
    <property type="match status" value="1"/>
</dbReference>
<dbReference type="AlphaFoldDB" id="A0A9Q5N587"/>
<dbReference type="GO" id="GO:0006351">
    <property type="term" value="P:DNA-templated transcription"/>
    <property type="evidence" value="ECO:0007669"/>
    <property type="project" value="InterPro"/>
</dbReference>
<dbReference type="Pfam" id="PF04082">
    <property type="entry name" value="Fungal_trans"/>
    <property type="match status" value="1"/>
</dbReference>
<feature type="region of interest" description="Disordered" evidence="3">
    <location>
        <begin position="725"/>
        <end position="757"/>
    </location>
</feature>
<comment type="caution">
    <text evidence="5">The sequence shown here is derived from an EMBL/GenBank/DDBJ whole genome shotgun (WGS) entry which is preliminary data.</text>
</comment>
<evidence type="ECO:0000313" key="5">
    <source>
        <dbReference type="EMBL" id="OCB84948.1"/>
    </source>
</evidence>
<evidence type="ECO:0000256" key="1">
    <source>
        <dbReference type="ARBA" id="ARBA00004123"/>
    </source>
</evidence>
<keyword evidence="6" id="KW-1185">Reference proteome</keyword>
<sequence>MPSNHLNLRVLQQARHQTTKCPLHGGILKAKTQSRNAEKGVKFLVLNAGGEDLPKHKLKCNKAIPCSTCIRKGCQEICPNGTLSPSNFSRNGLRGKDVRLQRLSQMSRRIRELEDALQIAHGSATGSARHPLLSEDLLRIKNHLEQPPPPATREVGDLDEDIVDSFGTLSILERGIETYIGADESVLKLGAAGGMQYRMHPSLMSPTSYPREAFPFSPLNLPIQEIRERNQEKLPSFERASALVEAYLENTSWFVKMVDREQIVEELLPLFYKKRSSSAENVQADPHSLTLLFAIFACGAVADLTLPPWNEEADLYYRLAWMGFSLRSIFDGTSLQTIQALAIIASYDIFSCRRNSLEGTCKMISYSMSLAVSIGLHRDPTHFKLPPKQVKRRRLLFWGLYTMDAWKSVGTGRPMSINPSVIDCELPEDMDATFTEDGTKLPSVWEIQYQFSKEVMTDVVDKLSSARALKYSEILNVDQKIREFGKDKVFSPTTNISPDGSTQSALRRLLLIMIKESPLMLLHRNFFVRALIENPTDPMKSRFAPSFLTAYLSAVKILRALEGLMNDCGHFVVRVWPIWSHALSATVLLGTVAACGTTSALAPQAFMEFSLSVNMLERVQIHPIVKELLPSVLHLRDRAYEALSNYSNNGPSLQSLMPNRAPALDDENSLTVLNGIGVMPQSNSGVFNNTSKLISEYSHSSTSTTSPGLLGSVRPGSIVQQSSAVLGNRSRSGSLSHSQPNPVENTSFPLGGQSLGDPVSSGKIIGSQNLVHEPLQYHDAQSIPGNSRSQVIGPSALHLPAETYSNNRERSDLQHRTEALNDLHASSNAELEAFPSDLHNGELAETLIDPFGSPFTFDSLSTLPTESFFDTDFDVSCNMRSSTGDESILPLMSEDLAPCRTILEDSRFFGYGVAASDQEAQSGGGPF</sequence>
<reference evidence="5" key="1">
    <citation type="submission" date="2016-06" db="EMBL/GenBank/DDBJ databases">
        <title>Draft Genome sequence of the fungus Inonotus baumii.</title>
        <authorList>
            <person name="Zhu H."/>
            <person name="Lin W."/>
        </authorList>
    </citation>
    <scope>NUCLEOTIDE SEQUENCE</scope>
    <source>
        <strain evidence="5">821</strain>
    </source>
</reference>
<evidence type="ECO:0000259" key="4">
    <source>
        <dbReference type="SMART" id="SM00906"/>
    </source>
</evidence>
<dbReference type="Proteomes" id="UP000757232">
    <property type="component" value="Unassembled WGS sequence"/>
</dbReference>
<dbReference type="EMBL" id="LNZH02000212">
    <property type="protein sequence ID" value="OCB84948.1"/>
    <property type="molecule type" value="Genomic_DNA"/>
</dbReference>
<keyword evidence="2" id="KW-0539">Nucleus</keyword>
<dbReference type="GO" id="GO:0003677">
    <property type="term" value="F:DNA binding"/>
    <property type="evidence" value="ECO:0007669"/>
    <property type="project" value="InterPro"/>
</dbReference>
<dbReference type="InterPro" id="IPR050613">
    <property type="entry name" value="Sec_Metabolite_Reg"/>
</dbReference>
<feature type="domain" description="Xylanolytic transcriptional activator regulatory" evidence="4">
    <location>
        <begin position="360"/>
        <end position="433"/>
    </location>
</feature>
<gene>
    <name evidence="5" type="ORF">A7U60_g7902</name>
</gene>
<feature type="compositionally biased region" description="Polar residues" evidence="3">
    <location>
        <begin position="725"/>
        <end position="748"/>
    </location>
</feature>
<proteinExistence type="predicted"/>
<dbReference type="InterPro" id="IPR007219">
    <property type="entry name" value="XnlR_reg_dom"/>
</dbReference>
<dbReference type="OrthoDB" id="424974at2759"/>
<dbReference type="PANTHER" id="PTHR31001:SF56">
    <property type="entry name" value="ZN(2)-C6 FUNGAL-TYPE DOMAIN-CONTAINING PROTEIN"/>
    <property type="match status" value="1"/>
</dbReference>
<protein>
    <recommendedName>
        <fullName evidence="4">Xylanolytic transcriptional activator regulatory domain-containing protein</fullName>
    </recommendedName>
</protein>
<name>A0A9Q5N587_SANBA</name>
<organism evidence="5 6">
    <name type="scientific">Sanghuangporus baumii</name>
    <name type="common">Phellinus baumii</name>
    <dbReference type="NCBI Taxonomy" id="108892"/>
    <lineage>
        <taxon>Eukaryota</taxon>
        <taxon>Fungi</taxon>
        <taxon>Dikarya</taxon>
        <taxon>Basidiomycota</taxon>
        <taxon>Agaricomycotina</taxon>
        <taxon>Agaricomycetes</taxon>
        <taxon>Hymenochaetales</taxon>
        <taxon>Hymenochaetaceae</taxon>
        <taxon>Sanghuangporus</taxon>
    </lineage>
</organism>
<evidence type="ECO:0000313" key="6">
    <source>
        <dbReference type="Proteomes" id="UP000757232"/>
    </source>
</evidence>
<evidence type="ECO:0000256" key="2">
    <source>
        <dbReference type="ARBA" id="ARBA00023242"/>
    </source>
</evidence>
<dbReference type="SMART" id="SM00906">
    <property type="entry name" value="Fungal_trans"/>
    <property type="match status" value="1"/>
</dbReference>
<dbReference type="PANTHER" id="PTHR31001">
    <property type="entry name" value="UNCHARACTERIZED TRANSCRIPTIONAL REGULATORY PROTEIN"/>
    <property type="match status" value="1"/>
</dbReference>
<accession>A0A9Q5N587</accession>
<evidence type="ECO:0000256" key="3">
    <source>
        <dbReference type="SAM" id="MobiDB-lite"/>
    </source>
</evidence>